<feature type="binding site" evidence="10">
    <location>
        <position position="145"/>
    </location>
    <ligand>
        <name>[4Fe-4S] cluster</name>
        <dbReference type="ChEBI" id="CHEBI:49883"/>
        <label>2</label>
    </ligand>
</feature>
<keyword evidence="7 10" id="KW-0408">Iron</keyword>
<dbReference type="AlphaFoldDB" id="A0A7V2AV74"/>
<dbReference type="Pfam" id="PF12838">
    <property type="entry name" value="Fer4_7"/>
    <property type="match status" value="1"/>
</dbReference>
<dbReference type="Gene3D" id="3.30.70.20">
    <property type="match status" value="1"/>
</dbReference>
<keyword evidence="5 10" id="KW-1278">Translocase</keyword>
<dbReference type="GO" id="GO:0005886">
    <property type="term" value="C:plasma membrane"/>
    <property type="evidence" value="ECO:0007669"/>
    <property type="project" value="UniProtKB-SubCell"/>
</dbReference>
<dbReference type="InterPro" id="IPR017896">
    <property type="entry name" value="4Fe4S_Fe-S-bd"/>
</dbReference>
<dbReference type="NCBIfam" id="TIGR01944">
    <property type="entry name" value="rnfB"/>
    <property type="match status" value="1"/>
</dbReference>
<keyword evidence="9 10" id="KW-0472">Membrane</keyword>
<evidence type="ECO:0000256" key="4">
    <source>
        <dbReference type="ARBA" id="ARBA00022737"/>
    </source>
</evidence>
<feature type="region of interest" description="Hydrophobic" evidence="10">
    <location>
        <begin position="1"/>
        <end position="23"/>
    </location>
</feature>
<evidence type="ECO:0000256" key="1">
    <source>
        <dbReference type="ARBA" id="ARBA00022448"/>
    </source>
</evidence>
<evidence type="ECO:0000256" key="3">
    <source>
        <dbReference type="ARBA" id="ARBA00022723"/>
    </source>
</evidence>
<dbReference type="EMBL" id="DSEC01000359">
    <property type="protein sequence ID" value="HER43822.1"/>
    <property type="molecule type" value="Genomic_DNA"/>
</dbReference>
<dbReference type="GO" id="GO:0009055">
    <property type="term" value="F:electron transfer activity"/>
    <property type="evidence" value="ECO:0007669"/>
    <property type="project" value="InterPro"/>
</dbReference>
<dbReference type="InterPro" id="IPR007202">
    <property type="entry name" value="4Fe-4S_dom"/>
</dbReference>
<accession>A0A7V2AV74</accession>
<keyword evidence="6 10" id="KW-0249">Electron transport</keyword>
<evidence type="ECO:0000259" key="12">
    <source>
        <dbReference type="PROSITE" id="PS51656"/>
    </source>
</evidence>
<evidence type="ECO:0000256" key="10">
    <source>
        <dbReference type="HAMAP-Rule" id="MF_00463"/>
    </source>
</evidence>
<keyword evidence="8 10" id="KW-0411">Iron-sulfur</keyword>
<feature type="domain" description="4Fe-4S ferredoxin-type" evidence="11">
    <location>
        <begin position="160"/>
        <end position="189"/>
    </location>
</feature>
<dbReference type="PROSITE" id="PS51379">
    <property type="entry name" value="4FE4S_FER_2"/>
    <property type="match status" value="2"/>
</dbReference>
<dbReference type="PROSITE" id="PS51656">
    <property type="entry name" value="4FE4S"/>
    <property type="match status" value="1"/>
</dbReference>
<evidence type="ECO:0000256" key="9">
    <source>
        <dbReference type="ARBA" id="ARBA00023136"/>
    </source>
</evidence>
<dbReference type="EC" id="7.-.-.-" evidence="10"/>
<comment type="caution">
    <text evidence="13">The sequence shown here is derived from an EMBL/GenBank/DDBJ whole genome shotgun (WGS) entry which is preliminary data.</text>
</comment>
<feature type="binding site" evidence="10">
    <location>
        <position position="135"/>
    </location>
    <ligand>
        <name>[4Fe-4S] cluster</name>
        <dbReference type="ChEBI" id="CHEBI:49883"/>
        <label>2</label>
    </ligand>
</feature>
<dbReference type="SUPFAM" id="SSF54862">
    <property type="entry name" value="4Fe-4S ferredoxins"/>
    <property type="match status" value="1"/>
</dbReference>
<evidence type="ECO:0000256" key="7">
    <source>
        <dbReference type="ARBA" id="ARBA00023004"/>
    </source>
</evidence>
<sequence length="281" mass="28631">MIAAVIILASLALLASLGLALAARLFAVEVDPRVEAIEEALPGANCGACGLPGCSELAKRIAEGKADVDACPVGGADVARHIAEIMGSSFEGGASRMVALVLCGGDDTVAARRFYYNGVYDCNSAALLFGGDKTCSYGCLGLGTCAGVCPFGAIDMLPSGLAVVDPEKCTGCTKCVSACPKGIIKMVPYGKRVHILCSSHDKGGRVRKACKVGCIACQKCVKEAQEGAITIEGNLAVVDYRKDIPDEVAGVCPMNTIVVGVLSREKAAEEAPRAAAGGEGS</sequence>
<feature type="binding site" evidence="10">
    <location>
        <position position="149"/>
    </location>
    <ligand>
        <name>[4Fe-4S] cluster</name>
        <dbReference type="ChEBI" id="CHEBI:49883"/>
        <label>3</label>
    </ligand>
</feature>
<feature type="binding site" evidence="10">
    <location>
        <position position="54"/>
    </location>
    <ligand>
        <name>[4Fe-4S] cluster</name>
        <dbReference type="ChEBI" id="CHEBI:49883"/>
        <label>1</label>
    </ligand>
</feature>
<dbReference type="Pfam" id="PF04060">
    <property type="entry name" value="FeS"/>
    <property type="match status" value="1"/>
</dbReference>
<evidence type="ECO:0000256" key="8">
    <source>
        <dbReference type="ARBA" id="ARBA00023014"/>
    </source>
</evidence>
<protein>
    <recommendedName>
        <fullName evidence="10">Ion-translocating oxidoreductase complex subunit B</fullName>
        <ecNumber evidence="10">7.-.-.-</ecNumber>
    </recommendedName>
    <alternativeName>
        <fullName evidence="10">Rnf electron transport complex subunit B</fullName>
    </alternativeName>
</protein>
<comment type="similarity">
    <text evidence="10">Belongs to the 4Fe4S bacterial-type ferredoxin family. RnfB subfamily.</text>
</comment>
<dbReference type="PANTHER" id="PTHR43560:SF1">
    <property type="entry name" value="ION-TRANSLOCATING OXIDOREDUCTASE COMPLEX SUBUNIT B"/>
    <property type="match status" value="1"/>
</dbReference>
<comment type="caution">
    <text evidence="10">Lacks conserved residue(s) required for the propagation of feature annotation.</text>
</comment>
<dbReference type="InterPro" id="IPR010207">
    <property type="entry name" value="Elect_transpt_cplx_RnfB/RsxB"/>
</dbReference>
<feature type="binding site" evidence="10">
    <location>
        <position position="169"/>
    </location>
    <ligand>
        <name>[4Fe-4S] cluster</name>
        <dbReference type="ChEBI" id="CHEBI:49883"/>
        <label>3</label>
    </ligand>
</feature>
<dbReference type="GO" id="GO:0046872">
    <property type="term" value="F:metal ion binding"/>
    <property type="evidence" value="ECO:0007669"/>
    <property type="project" value="UniProtKB-KW"/>
</dbReference>
<dbReference type="GO" id="GO:0022900">
    <property type="term" value="P:electron transport chain"/>
    <property type="evidence" value="ECO:0007669"/>
    <property type="project" value="UniProtKB-UniRule"/>
</dbReference>
<dbReference type="InterPro" id="IPR017900">
    <property type="entry name" value="4Fe4S_Fe_S_CS"/>
</dbReference>
<dbReference type="Gene3D" id="1.10.15.40">
    <property type="entry name" value="Electron transport complex subunit B, putative Fe-S cluster"/>
    <property type="match status" value="1"/>
</dbReference>
<feature type="binding site" evidence="10">
    <location>
        <position position="46"/>
    </location>
    <ligand>
        <name>[4Fe-4S] cluster</name>
        <dbReference type="ChEBI" id="CHEBI:49883"/>
        <label>1</label>
    </ligand>
</feature>
<feature type="domain" description="4Fe-4S" evidence="12">
    <location>
        <begin position="29"/>
        <end position="88"/>
    </location>
</feature>
<dbReference type="Proteomes" id="UP000886069">
    <property type="component" value="Unassembled WGS sequence"/>
</dbReference>
<comment type="subcellular location">
    <subcellularLocation>
        <location evidence="10">Cell membrane</location>
    </subcellularLocation>
</comment>
<dbReference type="PANTHER" id="PTHR43560">
    <property type="entry name" value="ION-TRANSLOCATING OXIDOREDUCTASE COMPLEX SUBUNIT B"/>
    <property type="match status" value="1"/>
</dbReference>
<dbReference type="PROSITE" id="PS00198">
    <property type="entry name" value="4FE4S_FER_1"/>
    <property type="match status" value="1"/>
</dbReference>
<evidence type="ECO:0000313" key="13">
    <source>
        <dbReference type="EMBL" id="HER43822.1"/>
    </source>
</evidence>
<proteinExistence type="inferred from homology"/>
<organism evidence="13">
    <name type="scientific">Eiseniibacteriota bacterium</name>
    <dbReference type="NCBI Taxonomy" id="2212470"/>
    <lineage>
        <taxon>Bacteria</taxon>
        <taxon>Candidatus Eiseniibacteriota</taxon>
    </lineage>
</organism>
<feature type="binding site" evidence="10">
    <location>
        <position position="175"/>
    </location>
    <ligand>
        <name>[4Fe-4S] cluster</name>
        <dbReference type="ChEBI" id="CHEBI:49883"/>
        <label>3</label>
    </ligand>
</feature>
<dbReference type="GO" id="GO:0051539">
    <property type="term" value="F:4 iron, 4 sulfur cluster binding"/>
    <property type="evidence" value="ECO:0007669"/>
    <property type="project" value="UniProtKB-UniRule"/>
</dbReference>
<reference evidence="13" key="1">
    <citation type="journal article" date="2020" name="mSystems">
        <title>Genome- and Community-Level Interaction Insights into Carbon Utilization and Element Cycling Functions of Hydrothermarchaeota in Hydrothermal Sediment.</title>
        <authorList>
            <person name="Zhou Z."/>
            <person name="Liu Y."/>
            <person name="Xu W."/>
            <person name="Pan J."/>
            <person name="Luo Z.H."/>
            <person name="Li M."/>
        </authorList>
    </citation>
    <scope>NUCLEOTIDE SEQUENCE [LARGE SCALE GENOMIC DNA]</scope>
    <source>
        <strain evidence="13">SpSt-1233</strain>
    </source>
</reference>
<keyword evidence="4 10" id="KW-0677">Repeat</keyword>
<dbReference type="InterPro" id="IPR050395">
    <property type="entry name" value="4Fe4S_Ferredoxin_RnfB"/>
</dbReference>
<evidence type="ECO:0000256" key="5">
    <source>
        <dbReference type="ARBA" id="ARBA00022967"/>
    </source>
</evidence>
<keyword evidence="3 10" id="KW-0479">Metal-binding</keyword>
<feature type="binding site" evidence="10">
    <location>
        <position position="179"/>
    </location>
    <ligand>
        <name>[4Fe-4S] cluster</name>
        <dbReference type="ChEBI" id="CHEBI:49883"/>
        <label>2</label>
    </ligand>
</feature>
<feature type="domain" description="4Fe-4S ferredoxin-type" evidence="11">
    <location>
        <begin position="125"/>
        <end position="159"/>
    </location>
</feature>
<evidence type="ECO:0000259" key="11">
    <source>
        <dbReference type="PROSITE" id="PS51379"/>
    </source>
</evidence>
<dbReference type="HAMAP" id="MF_00463">
    <property type="entry name" value="RsxB_RnfB"/>
    <property type="match status" value="1"/>
</dbReference>
<comment type="function">
    <text evidence="10">Part of a membrane-bound complex that couples electron transfer with translocation of ions across the membrane.</text>
</comment>
<comment type="cofactor">
    <cofactor evidence="10">
        <name>[4Fe-4S] cluster</name>
        <dbReference type="ChEBI" id="CHEBI:49883"/>
    </cofactor>
    <text evidence="10">Binds 3 [4Fe-4S] clusters.</text>
</comment>
<feature type="binding site" evidence="10">
    <location>
        <position position="139"/>
    </location>
    <ligand>
        <name>[4Fe-4S] cluster</name>
        <dbReference type="ChEBI" id="CHEBI:49883"/>
        <label>2</label>
    </ligand>
</feature>
<keyword evidence="1 10" id="KW-0813">Transport</keyword>
<feature type="binding site" evidence="10">
    <location>
        <position position="71"/>
    </location>
    <ligand>
        <name>[4Fe-4S] cluster</name>
        <dbReference type="ChEBI" id="CHEBI:49883"/>
        <label>1</label>
    </ligand>
</feature>
<evidence type="ECO:0000256" key="2">
    <source>
        <dbReference type="ARBA" id="ARBA00022485"/>
    </source>
</evidence>
<feature type="binding site" evidence="10">
    <location>
        <position position="172"/>
    </location>
    <ligand>
        <name>[4Fe-4S] cluster</name>
        <dbReference type="ChEBI" id="CHEBI:49883"/>
        <label>3</label>
    </ligand>
</feature>
<comment type="subunit">
    <text evidence="10">The complex is composed of six subunits: RnfA, RnfB, RnfC, RnfD, RnfE and RnfG.</text>
</comment>
<evidence type="ECO:0000256" key="6">
    <source>
        <dbReference type="ARBA" id="ARBA00022982"/>
    </source>
</evidence>
<keyword evidence="10" id="KW-1003">Cell membrane</keyword>
<name>A0A7V2AV74_UNCEI</name>
<feature type="binding site" evidence="10">
    <location>
        <position position="49"/>
    </location>
    <ligand>
        <name>[4Fe-4S] cluster</name>
        <dbReference type="ChEBI" id="CHEBI:49883"/>
        <label>1</label>
    </ligand>
</feature>
<keyword evidence="2 10" id="KW-0004">4Fe-4S</keyword>
<gene>
    <name evidence="10" type="primary">rnfB</name>
    <name evidence="13" type="ORF">ENO08_05125</name>
</gene>